<proteinExistence type="predicted"/>
<dbReference type="SUPFAM" id="SSF57850">
    <property type="entry name" value="RING/U-box"/>
    <property type="match status" value="1"/>
</dbReference>
<dbReference type="InterPro" id="IPR013083">
    <property type="entry name" value="Znf_RING/FYVE/PHD"/>
</dbReference>
<evidence type="ECO:0000256" key="1">
    <source>
        <dbReference type="SAM" id="Phobius"/>
    </source>
</evidence>
<feature type="transmembrane region" description="Helical" evidence="1">
    <location>
        <begin position="37"/>
        <end position="56"/>
    </location>
</feature>
<evidence type="ECO:0000313" key="2">
    <source>
        <dbReference type="EMBL" id="CAK80535.1"/>
    </source>
</evidence>
<dbReference type="GeneID" id="5033717"/>
<dbReference type="Proteomes" id="UP000000600">
    <property type="component" value="Unassembled WGS sequence"/>
</dbReference>
<name>A0DBW8_PARTE</name>
<accession>A0DBW8</accession>
<protein>
    <recommendedName>
        <fullName evidence="4">RING-type domain-containing protein</fullName>
    </recommendedName>
</protein>
<dbReference type="OMA" id="RSACIMC"/>
<dbReference type="HOGENOM" id="CLU_623287_0_0_1"/>
<keyword evidence="1" id="KW-0812">Transmembrane</keyword>
<dbReference type="RefSeq" id="XP_001447932.1">
    <property type="nucleotide sequence ID" value="XM_001447895.1"/>
</dbReference>
<evidence type="ECO:0008006" key="4">
    <source>
        <dbReference type="Google" id="ProtNLM"/>
    </source>
</evidence>
<organism evidence="2 3">
    <name type="scientific">Paramecium tetraurelia</name>
    <dbReference type="NCBI Taxonomy" id="5888"/>
    <lineage>
        <taxon>Eukaryota</taxon>
        <taxon>Sar</taxon>
        <taxon>Alveolata</taxon>
        <taxon>Ciliophora</taxon>
        <taxon>Intramacronucleata</taxon>
        <taxon>Oligohymenophorea</taxon>
        <taxon>Peniculida</taxon>
        <taxon>Parameciidae</taxon>
        <taxon>Paramecium</taxon>
    </lineage>
</organism>
<keyword evidence="1" id="KW-1133">Transmembrane helix</keyword>
<keyword evidence="3" id="KW-1185">Reference proteome</keyword>
<dbReference type="AlphaFoldDB" id="A0DBW8"/>
<dbReference type="KEGG" id="ptm:GSPATT00015412001"/>
<gene>
    <name evidence="2" type="ORF">GSPATT00015412001</name>
</gene>
<keyword evidence="1" id="KW-0472">Membrane</keyword>
<reference evidence="2 3" key="1">
    <citation type="journal article" date="2006" name="Nature">
        <title>Global trends of whole-genome duplications revealed by the ciliate Paramecium tetraurelia.</title>
        <authorList>
            <consortium name="Genoscope"/>
            <person name="Aury J.-M."/>
            <person name="Jaillon O."/>
            <person name="Duret L."/>
            <person name="Noel B."/>
            <person name="Jubin C."/>
            <person name="Porcel B.M."/>
            <person name="Segurens B."/>
            <person name="Daubin V."/>
            <person name="Anthouard V."/>
            <person name="Aiach N."/>
            <person name="Arnaiz O."/>
            <person name="Billaut A."/>
            <person name="Beisson J."/>
            <person name="Blanc I."/>
            <person name="Bouhouche K."/>
            <person name="Camara F."/>
            <person name="Duharcourt S."/>
            <person name="Guigo R."/>
            <person name="Gogendeau D."/>
            <person name="Katinka M."/>
            <person name="Keller A.-M."/>
            <person name="Kissmehl R."/>
            <person name="Klotz C."/>
            <person name="Koll F."/>
            <person name="Le Moue A."/>
            <person name="Lepere C."/>
            <person name="Malinsky S."/>
            <person name="Nowacki M."/>
            <person name="Nowak J.K."/>
            <person name="Plattner H."/>
            <person name="Poulain J."/>
            <person name="Ruiz F."/>
            <person name="Serrano V."/>
            <person name="Zagulski M."/>
            <person name="Dessen P."/>
            <person name="Betermier M."/>
            <person name="Weissenbach J."/>
            <person name="Scarpelli C."/>
            <person name="Schachter V."/>
            <person name="Sperling L."/>
            <person name="Meyer E."/>
            <person name="Cohen J."/>
            <person name="Wincker P."/>
        </authorList>
    </citation>
    <scope>NUCLEOTIDE SEQUENCE [LARGE SCALE GENOMIC DNA]</scope>
    <source>
        <strain evidence="2 3">Stock d4-2</strain>
    </source>
</reference>
<sequence length="440" mass="52921">MIRLYQQIHFYKEQFLVISSQIMIFEQRHLLYKQMRFCLLKLQIIMFFSLIQIFIINQKMNDKNPYNQNSYFKDRKITANDLFNQIETDLKLIKGKCKQQIQKTNLQHEKEMYNEVLDHMNQMIQHNNEKQIIFKSNHSYNNENQIQQSTNIKLDSQIRYCVTFEFENETKEEEFSHQLSFKELYLFLLKESSFIIKQMFVILDQQANIINPNDWEQPFICGDKADSRFIIQSLSQYLMTQQSVIVQRASQIMQIESQIVPRESQIVPVESQILPRDSQKSTQSQKRSEVQQLFKSQNHYVKDVQKESKLYQYRSTIQKQFYSKMSTIVYQCKNCNQEIQNQQIMLKCYHNYHEDCLTSMLKSQIQSGQSILNCICNQKIHINELDLLTYGLKQNLYKNQIDTIYQKYQGQFMKCKNCYFFYMKTQNKSQIRSACIMCSN</sequence>
<dbReference type="InParanoid" id="A0DBW8"/>
<dbReference type="OrthoDB" id="309577at2759"/>
<dbReference type="Gene3D" id="3.30.40.10">
    <property type="entry name" value="Zinc/RING finger domain, C3HC4 (zinc finger)"/>
    <property type="match status" value="1"/>
</dbReference>
<evidence type="ECO:0000313" key="3">
    <source>
        <dbReference type="Proteomes" id="UP000000600"/>
    </source>
</evidence>
<dbReference type="EMBL" id="CT868374">
    <property type="protein sequence ID" value="CAK80535.1"/>
    <property type="molecule type" value="Genomic_DNA"/>
</dbReference>